<dbReference type="PANTHER" id="PTHR30085">
    <property type="entry name" value="AMINO ACID ABC TRANSPORTER PERMEASE"/>
    <property type="match status" value="1"/>
</dbReference>
<proteinExistence type="inferred from homology"/>
<reference evidence="7 8" key="2">
    <citation type="submission" date="2020-03" db="EMBL/GenBank/DDBJ databases">
        <title>Campylobacter portucalensis sp. nov., a new species of Campylobacter isolated from the reproductive tract of bulls.</title>
        <authorList>
            <person name="Silva M.F."/>
            <person name="Pereira G."/>
            <person name="Carneiro C."/>
            <person name="Hemphill A."/>
            <person name="Mateus L."/>
            <person name="Lopes-Da-Costa L."/>
            <person name="Silva E."/>
        </authorList>
    </citation>
    <scope>NUCLEOTIDE SEQUENCE [LARGE SCALE GENOMIC DNA]</scope>
    <source>
        <strain evidence="7 8">FMV-PI01</strain>
    </source>
</reference>
<dbReference type="GO" id="GO:0005576">
    <property type="term" value="C:extracellular region"/>
    <property type="evidence" value="ECO:0007669"/>
    <property type="project" value="TreeGrafter"/>
</dbReference>
<dbReference type="PROSITE" id="PS01039">
    <property type="entry name" value="SBP_BACTERIAL_3"/>
    <property type="match status" value="1"/>
</dbReference>
<comment type="caution">
    <text evidence="7">The sequence shown here is derived from an EMBL/GenBank/DDBJ whole genome shotgun (WGS) entry which is preliminary data.</text>
</comment>
<evidence type="ECO:0000256" key="3">
    <source>
        <dbReference type="ARBA" id="ARBA00022729"/>
    </source>
</evidence>
<dbReference type="Gene3D" id="3.40.190.10">
    <property type="entry name" value="Periplasmic binding protein-like II"/>
    <property type="match status" value="2"/>
</dbReference>
<evidence type="ECO:0000259" key="6">
    <source>
        <dbReference type="SMART" id="SM00062"/>
    </source>
</evidence>
<feature type="chain" id="PRO_5026889665" evidence="5">
    <location>
        <begin position="18"/>
        <end position="267"/>
    </location>
</feature>
<comment type="similarity">
    <text evidence="1 4">Belongs to the bacterial solute-binding protein 3 family.</text>
</comment>
<dbReference type="Pfam" id="PF00497">
    <property type="entry name" value="SBP_bac_3"/>
    <property type="match status" value="1"/>
</dbReference>
<dbReference type="AlphaFoldDB" id="A0A6L5WL51"/>
<evidence type="ECO:0000256" key="1">
    <source>
        <dbReference type="ARBA" id="ARBA00010333"/>
    </source>
</evidence>
<dbReference type="RefSeq" id="WP_154570724.1">
    <property type="nucleotide sequence ID" value="NZ_VWSJ01000012.1"/>
</dbReference>
<keyword evidence="8" id="KW-1185">Reference proteome</keyword>
<keyword evidence="3 5" id="KW-0732">Signal</keyword>
<dbReference type="GO" id="GO:0030288">
    <property type="term" value="C:outer membrane-bounded periplasmic space"/>
    <property type="evidence" value="ECO:0007669"/>
    <property type="project" value="TreeGrafter"/>
</dbReference>
<evidence type="ECO:0000256" key="2">
    <source>
        <dbReference type="ARBA" id="ARBA00022448"/>
    </source>
</evidence>
<sequence length="267" mass="30554">MLRVLSSLFFLIVAAFAADYDEILKNKNIKIGVSTNMPPFSKISGSKFEGFEIDFAKALVEKIFPNDVKITFVGVEQSNRKEAVKNSEVDILIAAYTRNENRAKEVDFSIPYFSIILSTVSKKASNIKNEADLRYKKVAVIKNTNSYYYLVDNGYNILECKDNFDCFKKVKNDEAVAFMHNIVSTATIPIIDPNFEVSLKFPKLSFMDCVATQKGNTTLIEKINKSIIELSKEGFFRQNYENTFATFYKGKLDKKYFILDDFYSLIF</sequence>
<dbReference type="Proteomes" id="UP000476338">
    <property type="component" value="Unassembled WGS sequence"/>
</dbReference>
<dbReference type="PANTHER" id="PTHR30085:SF6">
    <property type="entry name" value="ABC TRANSPORTER GLUTAMINE-BINDING PROTEIN GLNH"/>
    <property type="match status" value="1"/>
</dbReference>
<accession>A0A6L5WL51</accession>
<evidence type="ECO:0000313" key="8">
    <source>
        <dbReference type="Proteomes" id="UP000476338"/>
    </source>
</evidence>
<dbReference type="SUPFAM" id="SSF53850">
    <property type="entry name" value="Periplasmic binding protein-like II"/>
    <property type="match status" value="1"/>
</dbReference>
<feature type="signal peptide" evidence="5">
    <location>
        <begin position="1"/>
        <end position="17"/>
    </location>
</feature>
<dbReference type="InterPro" id="IPR001638">
    <property type="entry name" value="Solute-binding_3/MltF_N"/>
</dbReference>
<protein>
    <submittedName>
        <fullName evidence="7">Transporter substrate-binding domain-containing protein</fullName>
    </submittedName>
</protein>
<name>A0A6L5WL51_9BACT</name>
<evidence type="ECO:0000313" key="7">
    <source>
        <dbReference type="EMBL" id="MSN96451.1"/>
    </source>
</evidence>
<dbReference type="InterPro" id="IPR018313">
    <property type="entry name" value="SBP_3_CS"/>
</dbReference>
<dbReference type="InterPro" id="IPR051455">
    <property type="entry name" value="Bact_solute-bind_prot3"/>
</dbReference>
<gene>
    <name evidence="7" type="ORF">F1B92_04555</name>
</gene>
<dbReference type="EMBL" id="VWSJ01000012">
    <property type="protein sequence ID" value="MSN96451.1"/>
    <property type="molecule type" value="Genomic_DNA"/>
</dbReference>
<evidence type="ECO:0000256" key="4">
    <source>
        <dbReference type="RuleBase" id="RU003744"/>
    </source>
</evidence>
<reference evidence="7 8" key="1">
    <citation type="submission" date="2019-09" db="EMBL/GenBank/DDBJ databases">
        <authorList>
            <person name="Silva M."/>
            <person name="Pereira G."/>
            <person name="Lopes-Da-Costa L."/>
            <person name="Silva E."/>
        </authorList>
    </citation>
    <scope>NUCLEOTIDE SEQUENCE [LARGE SCALE GENOMIC DNA]</scope>
    <source>
        <strain evidence="7 8">FMV-PI01</strain>
    </source>
</reference>
<evidence type="ECO:0000256" key="5">
    <source>
        <dbReference type="SAM" id="SignalP"/>
    </source>
</evidence>
<dbReference type="SMART" id="SM00062">
    <property type="entry name" value="PBPb"/>
    <property type="match status" value="1"/>
</dbReference>
<keyword evidence="2" id="KW-0813">Transport</keyword>
<feature type="domain" description="Solute-binding protein family 3/N-terminal" evidence="6">
    <location>
        <begin position="28"/>
        <end position="247"/>
    </location>
</feature>
<organism evidence="7 8">
    <name type="scientific">Campylobacter portucalensis</name>
    <dbReference type="NCBI Taxonomy" id="2608384"/>
    <lineage>
        <taxon>Bacteria</taxon>
        <taxon>Pseudomonadati</taxon>
        <taxon>Campylobacterota</taxon>
        <taxon>Epsilonproteobacteria</taxon>
        <taxon>Campylobacterales</taxon>
        <taxon>Campylobacteraceae</taxon>
        <taxon>Campylobacter</taxon>
    </lineage>
</organism>
<dbReference type="GO" id="GO:0006865">
    <property type="term" value="P:amino acid transport"/>
    <property type="evidence" value="ECO:0007669"/>
    <property type="project" value="TreeGrafter"/>
</dbReference>